<evidence type="ECO:0000256" key="1">
    <source>
        <dbReference type="ARBA" id="ARBA00008520"/>
    </source>
</evidence>
<keyword evidence="2" id="KW-0813">Transport</keyword>
<protein>
    <submittedName>
        <fullName evidence="5">Multiple sugar transport system substrate-binding protein</fullName>
    </submittedName>
</protein>
<dbReference type="PANTHER" id="PTHR43649:SF34">
    <property type="entry name" value="ABC TRANSPORTER PERIPLASMIC-BINDING PROTEIN YCJN-RELATED"/>
    <property type="match status" value="1"/>
</dbReference>
<dbReference type="AlphaFoldDB" id="A0A1G8EXL3"/>
<dbReference type="Gene3D" id="3.40.190.10">
    <property type="entry name" value="Periplasmic binding protein-like II"/>
    <property type="match status" value="2"/>
</dbReference>
<feature type="compositionally biased region" description="Basic and acidic residues" evidence="4">
    <location>
        <begin position="409"/>
        <end position="421"/>
    </location>
</feature>
<dbReference type="CDD" id="cd14750">
    <property type="entry name" value="PBP2_TMBP"/>
    <property type="match status" value="1"/>
</dbReference>
<accession>A0A1G8EXL3</accession>
<dbReference type="InterPro" id="IPR006059">
    <property type="entry name" value="SBP"/>
</dbReference>
<gene>
    <name evidence="5" type="ORF">SAMN05421505_12196</name>
</gene>
<keyword evidence="3" id="KW-0732">Signal</keyword>
<dbReference type="STRING" id="504805.SAMN05421505_12196"/>
<dbReference type="InterPro" id="IPR050490">
    <property type="entry name" value="Bact_solute-bd_prot1"/>
</dbReference>
<sequence length="432" mass="47468">MRRMFHAAHLVAARIVTARIVTARIVAAFFIAAPLTACGSYSGGMPEINFYYPPEQSLARIVDGCTAQADGRYRIVYQVLPRSADDQRTQMVRRLAAEDTGMDVMGLDVTWTQEFASAKWILPWTGARRAEVERGTLAGPLESAKYQGMLYAAPKNTNTQLLWYRTDLVHRPPATWDEMIAMAQRLKSGRKPYQVITMGAQYEGLVVLFNTLVASAGGHILNAEGTRAVLDAGAVKALSVLHRFATSGVTDASFTNAQEDEARLRFQAGHGAFQLNWPFVYPAMAKAAPELARKVRWARYPGIYPGVPSRVTIGGTNLAVSRFSPHPDLAFEAAACIRSAENQFYSGITDGVPPTIESVYSRPEMAYAYPMRDAILAELKEPAIRPRTPAYQNVSTVISALLSPPSAIEPRRTADEMRESLQEALESRGVLP</sequence>
<comment type="similarity">
    <text evidence="1">Belongs to the bacterial solute-binding protein 1 family.</text>
</comment>
<keyword evidence="6" id="KW-1185">Reference proteome</keyword>
<evidence type="ECO:0000313" key="5">
    <source>
        <dbReference type="EMBL" id="SDH74574.1"/>
    </source>
</evidence>
<feature type="region of interest" description="Disordered" evidence="4">
    <location>
        <begin position="408"/>
        <end position="432"/>
    </location>
</feature>
<evidence type="ECO:0000256" key="4">
    <source>
        <dbReference type="SAM" id="MobiDB-lite"/>
    </source>
</evidence>
<reference evidence="5 6" key="1">
    <citation type="submission" date="2016-10" db="EMBL/GenBank/DDBJ databases">
        <authorList>
            <person name="de Groot N.N."/>
        </authorList>
    </citation>
    <scope>NUCLEOTIDE SEQUENCE [LARGE SCALE GENOMIC DNA]</scope>
    <source>
        <strain evidence="5 6">CPCC 201354</strain>
    </source>
</reference>
<dbReference type="SUPFAM" id="SSF53850">
    <property type="entry name" value="Periplasmic binding protein-like II"/>
    <property type="match status" value="1"/>
</dbReference>
<dbReference type="Pfam" id="PF01547">
    <property type="entry name" value="SBP_bac_1"/>
    <property type="match status" value="1"/>
</dbReference>
<keyword evidence="5" id="KW-0762">Sugar transport</keyword>
<name>A0A1G8EXL3_9ACTN</name>
<evidence type="ECO:0000313" key="6">
    <source>
        <dbReference type="Proteomes" id="UP000198923"/>
    </source>
</evidence>
<proteinExistence type="inferred from homology"/>
<evidence type="ECO:0000256" key="3">
    <source>
        <dbReference type="ARBA" id="ARBA00022729"/>
    </source>
</evidence>
<dbReference type="EMBL" id="FNCN01000021">
    <property type="protein sequence ID" value="SDH74574.1"/>
    <property type="molecule type" value="Genomic_DNA"/>
</dbReference>
<organism evidence="5 6">
    <name type="scientific">Sinosporangium album</name>
    <dbReference type="NCBI Taxonomy" id="504805"/>
    <lineage>
        <taxon>Bacteria</taxon>
        <taxon>Bacillati</taxon>
        <taxon>Actinomycetota</taxon>
        <taxon>Actinomycetes</taxon>
        <taxon>Streptosporangiales</taxon>
        <taxon>Streptosporangiaceae</taxon>
        <taxon>Sinosporangium</taxon>
    </lineage>
</organism>
<dbReference type="PANTHER" id="PTHR43649">
    <property type="entry name" value="ARABINOSE-BINDING PROTEIN-RELATED"/>
    <property type="match status" value="1"/>
</dbReference>
<dbReference type="Proteomes" id="UP000198923">
    <property type="component" value="Unassembled WGS sequence"/>
</dbReference>
<evidence type="ECO:0000256" key="2">
    <source>
        <dbReference type="ARBA" id="ARBA00022448"/>
    </source>
</evidence>